<evidence type="ECO:0000259" key="4">
    <source>
        <dbReference type="PROSITE" id="PS51186"/>
    </source>
</evidence>
<organism evidence="5 6">
    <name type="scientific">Paremcibacter congregatus</name>
    <dbReference type="NCBI Taxonomy" id="2043170"/>
    <lineage>
        <taxon>Bacteria</taxon>
        <taxon>Pseudomonadati</taxon>
        <taxon>Pseudomonadota</taxon>
        <taxon>Alphaproteobacteria</taxon>
        <taxon>Emcibacterales</taxon>
        <taxon>Emcibacteraceae</taxon>
        <taxon>Paremcibacter</taxon>
    </lineage>
</organism>
<feature type="domain" description="N-acetyltransferase" evidence="4">
    <location>
        <begin position="6"/>
        <end position="161"/>
    </location>
</feature>
<dbReference type="Gene3D" id="3.40.630.30">
    <property type="match status" value="1"/>
</dbReference>
<dbReference type="InterPro" id="IPR000182">
    <property type="entry name" value="GNAT_dom"/>
</dbReference>
<dbReference type="PANTHER" id="PTHR10545:SF29">
    <property type="entry name" value="GH14572P-RELATED"/>
    <property type="match status" value="1"/>
</dbReference>
<dbReference type="CDD" id="cd04301">
    <property type="entry name" value="NAT_SF"/>
    <property type="match status" value="1"/>
</dbReference>
<accession>A0A2G4YTT5</accession>
<dbReference type="FunCoup" id="A0A2G4YTT5">
    <property type="interactions" value="109"/>
</dbReference>
<gene>
    <name evidence="5" type="ORF">CRD36_03145</name>
</gene>
<dbReference type="PANTHER" id="PTHR10545">
    <property type="entry name" value="DIAMINE N-ACETYLTRANSFERASE"/>
    <property type="match status" value="1"/>
</dbReference>
<keyword evidence="3" id="KW-0012">Acyltransferase</keyword>
<reference evidence="5 6" key="1">
    <citation type="submission" date="2017-10" db="EMBL/GenBank/DDBJ databases">
        <title>Frigbacter circumglobatus gen. nov. sp. nov., isolated from sediment cultured in situ.</title>
        <authorList>
            <person name="Zhao Z."/>
        </authorList>
    </citation>
    <scope>NUCLEOTIDE SEQUENCE [LARGE SCALE GENOMIC DNA]</scope>
    <source>
        <strain evidence="5 6">ZYL</strain>
    </source>
</reference>
<protein>
    <submittedName>
        <fullName evidence="5">N-acetyltransferase</fullName>
    </submittedName>
</protein>
<evidence type="ECO:0000256" key="3">
    <source>
        <dbReference type="ARBA" id="ARBA00023315"/>
    </source>
</evidence>
<dbReference type="Pfam" id="PF00583">
    <property type="entry name" value="Acetyltransf_1"/>
    <property type="match status" value="1"/>
</dbReference>
<comment type="similarity">
    <text evidence="1">Belongs to the acetyltransferase family.</text>
</comment>
<proteinExistence type="inferred from homology"/>
<dbReference type="InParanoid" id="A0A2G4YTT5"/>
<evidence type="ECO:0000313" key="6">
    <source>
        <dbReference type="Proteomes" id="UP000229730"/>
    </source>
</evidence>
<dbReference type="SUPFAM" id="SSF55729">
    <property type="entry name" value="Acyl-CoA N-acyltransferases (Nat)"/>
    <property type="match status" value="1"/>
</dbReference>
<comment type="caution">
    <text evidence="5">The sequence shown here is derived from an EMBL/GenBank/DDBJ whole genome shotgun (WGS) entry which is preliminary data.</text>
</comment>
<evidence type="ECO:0000313" key="5">
    <source>
        <dbReference type="EMBL" id="PHZ85697.1"/>
    </source>
</evidence>
<sequence length="161" mass="17973">MQEKILTIRSAVPEDTGLVLSFIKDLADYEKLLHEVTATEDDLRQSLFGDHPVAHVVIGEISGIPQGFALYFYNYSTFLGRPGIYLEDLFVSPDARGSGLGKALILHLAKKAYAEGCGRMEWSVLDWNTPSIDFYDSLGAMPQDEWIGYRLDRAGLKKLSD</sequence>
<dbReference type="Proteomes" id="UP000229730">
    <property type="component" value="Unassembled WGS sequence"/>
</dbReference>
<dbReference type="RefSeq" id="WP_099471281.1">
    <property type="nucleotide sequence ID" value="NZ_CP041025.1"/>
</dbReference>
<dbReference type="InterPro" id="IPR016181">
    <property type="entry name" value="Acyl_CoA_acyltransferase"/>
</dbReference>
<dbReference type="GO" id="GO:0008080">
    <property type="term" value="F:N-acetyltransferase activity"/>
    <property type="evidence" value="ECO:0007669"/>
    <property type="project" value="TreeGrafter"/>
</dbReference>
<name>A0A2G4YTT5_9PROT</name>
<keyword evidence="2 5" id="KW-0808">Transferase</keyword>
<evidence type="ECO:0000256" key="2">
    <source>
        <dbReference type="ARBA" id="ARBA00022679"/>
    </source>
</evidence>
<dbReference type="OrthoDB" id="9805924at2"/>
<dbReference type="InterPro" id="IPR051016">
    <property type="entry name" value="Diverse_Substrate_AcTransf"/>
</dbReference>
<evidence type="ECO:0000256" key="1">
    <source>
        <dbReference type="ARBA" id="ARBA00008694"/>
    </source>
</evidence>
<keyword evidence="6" id="KW-1185">Reference proteome</keyword>
<dbReference type="EMBL" id="PDEM01000009">
    <property type="protein sequence ID" value="PHZ85697.1"/>
    <property type="molecule type" value="Genomic_DNA"/>
</dbReference>
<dbReference type="FunFam" id="3.40.630.30:FF:000064">
    <property type="entry name" value="GNAT family acetyltransferase"/>
    <property type="match status" value="1"/>
</dbReference>
<dbReference type="PROSITE" id="PS51186">
    <property type="entry name" value="GNAT"/>
    <property type="match status" value="1"/>
</dbReference>
<dbReference type="AlphaFoldDB" id="A0A2G4YTT5"/>